<keyword evidence="4" id="KW-1185">Reference proteome</keyword>
<name>A0AA37H991_9HYPH</name>
<feature type="coiled-coil region" evidence="1">
    <location>
        <begin position="37"/>
        <end position="87"/>
    </location>
</feature>
<sequence>MPTGRAVVHNLNTMIEGNRTGGPREPDRPDDPGRRELMALHAERTELEQRLARAEQERLYLTDPAAVAAAQDEEAALLAELDRLMTRIRAAEYRSQPGARTW</sequence>
<evidence type="ECO:0000256" key="2">
    <source>
        <dbReference type="SAM" id="MobiDB-lite"/>
    </source>
</evidence>
<accession>A0AA37H991</accession>
<organism evidence="3 4">
    <name type="scientific">Methylobacterium frigidaeris</name>
    <dbReference type="NCBI Taxonomy" id="2038277"/>
    <lineage>
        <taxon>Bacteria</taxon>
        <taxon>Pseudomonadati</taxon>
        <taxon>Pseudomonadota</taxon>
        <taxon>Alphaproteobacteria</taxon>
        <taxon>Hyphomicrobiales</taxon>
        <taxon>Methylobacteriaceae</taxon>
        <taxon>Methylobacterium</taxon>
    </lineage>
</organism>
<dbReference type="AlphaFoldDB" id="A0AA37H991"/>
<feature type="compositionally biased region" description="Basic and acidic residues" evidence="2">
    <location>
        <begin position="22"/>
        <end position="34"/>
    </location>
</feature>
<evidence type="ECO:0000313" key="4">
    <source>
        <dbReference type="Proteomes" id="UP001055286"/>
    </source>
</evidence>
<protein>
    <submittedName>
        <fullName evidence="3">Uncharacterized protein</fullName>
    </submittedName>
</protein>
<gene>
    <name evidence="3" type="ORF">MPEAHAMD_1580</name>
</gene>
<keyword evidence="1" id="KW-0175">Coiled coil</keyword>
<reference evidence="3" key="2">
    <citation type="submission" date="2021-08" db="EMBL/GenBank/DDBJ databases">
        <authorList>
            <person name="Tani A."/>
            <person name="Ola A."/>
            <person name="Ogura Y."/>
            <person name="Katsura K."/>
            <person name="Hayashi T."/>
        </authorList>
    </citation>
    <scope>NUCLEOTIDE SEQUENCE</scope>
    <source>
        <strain evidence="3">JCM 32048</strain>
    </source>
</reference>
<reference evidence="3" key="1">
    <citation type="journal article" date="2016" name="Front. Microbiol.">
        <title>Genome Sequence of the Piezophilic, Mesophilic Sulfate-Reducing Bacterium Desulfovibrio indicus J2T.</title>
        <authorList>
            <person name="Cao J."/>
            <person name="Maignien L."/>
            <person name="Shao Z."/>
            <person name="Alain K."/>
            <person name="Jebbar M."/>
        </authorList>
    </citation>
    <scope>NUCLEOTIDE SEQUENCE</scope>
    <source>
        <strain evidence="3">JCM 32048</strain>
    </source>
</reference>
<proteinExistence type="predicted"/>
<feature type="region of interest" description="Disordered" evidence="2">
    <location>
        <begin position="1"/>
        <end position="34"/>
    </location>
</feature>
<dbReference type="EMBL" id="BPQJ01000005">
    <property type="protein sequence ID" value="GJD61438.1"/>
    <property type="molecule type" value="Genomic_DNA"/>
</dbReference>
<evidence type="ECO:0000256" key="1">
    <source>
        <dbReference type="SAM" id="Coils"/>
    </source>
</evidence>
<dbReference type="Proteomes" id="UP001055286">
    <property type="component" value="Unassembled WGS sequence"/>
</dbReference>
<evidence type="ECO:0000313" key="3">
    <source>
        <dbReference type="EMBL" id="GJD61438.1"/>
    </source>
</evidence>
<comment type="caution">
    <text evidence="3">The sequence shown here is derived from an EMBL/GenBank/DDBJ whole genome shotgun (WGS) entry which is preliminary data.</text>
</comment>